<name>A0A1V4HPS0_9BACL</name>
<keyword evidence="3" id="KW-1185">Reference proteome</keyword>
<sequence>MYVQPAMVPSVLVNGHAPFSWGEDPHNAVHNAVVLEEVAKIGYRTFSLNPSSQPMDQTLLKRHFLRKHGASAYYGQK</sequence>
<reference evidence="3" key="1">
    <citation type="submission" date="2016-07" db="EMBL/GenBank/DDBJ databases">
        <authorList>
            <person name="Florea S."/>
            <person name="Webb J.S."/>
            <person name="Jaromczyk J."/>
            <person name="Schardl C.L."/>
        </authorList>
    </citation>
    <scope>NUCLEOTIDE SEQUENCE [LARGE SCALE GENOMIC DNA]</scope>
    <source>
        <strain evidence="3">CY1</strain>
    </source>
</reference>
<dbReference type="InterPro" id="IPR001303">
    <property type="entry name" value="Aldolase_II/adducin_N"/>
</dbReference>
<dbReference type="Proteomes" id="UP000190626">
    <property type="component" value="Unassembled WGS sequence"/>
</dbReference>
<organism evidence="2 3">
    <name type="scientific">Paenibacillus ferrarius</name>
    <dbReference type="NCBI Taxonomy" id="1469647"/>
    <lineage>
        <taxon>Bacteria</taxon>
        <taxon>Bacillati</taxon>
        <taxon>Bacillota</taxon>
        <taxon>Bacilli</taxon>
        <taxon>Bacillales</taxon>
        <taxon>Paenibacillaceae</taxon>
        <taxon>Paenibacillus</taxon>
    </lineage>
</organism>
<accession>A0A1V4HPS0</accession>
<protein>
    <recommendedName>
        <fullName evidence="1">Class II aldolase/adducin N-terminal domain-containing protein</fullName>
    </recommendedName>
</protein>
<feature type="domain" description="Class II aldolase/adducin N-terminal" evidence="1">
    <location>
        <begin position="9"/>
        <end position="41"/>
    </location>
</feature>
<dbReference type="AlphaFoldDB" id="A0A1V4HPS0"/>
<dbReference type="Gene3D" id="3.40.225.10">
    <property type="entry name" value="Class II aldolase/adducin N-terminal domain"/>
    <property type="match status" value="1"/>
</dbReference>
<dbReference type="InterPro" id="IPR036409">
    <property type="entry name" value="Aldolase_II/adducin_N_sf"/>
</dbReference>
<evidence type="ECO:0000259" key="1">
    <source>
        <dbReference type="Pfam" id="PF00596"/>
    </source>
</evidence>
<dbReference type="STRING" id="1469647.BC351_20895"/>
<comment type="caution">
    <text evidence="2">The sequence shown here is derived from an EMBL/GenBank/DDBJ whole genome shotgun (WGS) entry which is preliminary data.</text>
</comment>
<evidence type="ECO:0000313" key="2">
    <source>
        <dbReference type="EMBL" id="OPH59369.1"/>
    </source>
</evidence>
<evidence type="ECO:0000313" key="3">
    <source>
        <dbReference type="Proteomes" id="UP000190626"/>
    </source>
</evidence>
<gene>
    <name evidence="2" type="ORF">BC351_20895</name>
</gene>
<proteinExistence type="predicted"/>
<dbReference type="SUPFAM" id="SSF53639">
    <property type="entry name" value="AraD/HMP-PK domain-like"/>
    <property type="match status" value="1"/>
</dbReference>
<dbReference type="OrthoDB" id="9786287at2"/>
<dbReference type="Pfam" id="PF00596">
    <property type="entry name" value="Aldolase_II"/>
    <property type="match status" value="1"/>
</dbReference>
<dbReference type="EMBL" id="MBTG01000007">
    <property type="protein sequence ID" value="OPH59369.1"/>
    <property type="molecule type" value="Genomic_DNA"/>
</dbReference>